<keyword evidence="2" id="KW-0238">DNA-binding</keyword>
<dbReference type="RefSeq" id="WP_058641374.1">
    <property type="nucleotide sequence ID" value="NZ_LDSL01000050.1"/>
</dbReference>
<evidence type="ECO:0000313" key="7">
    <source>
        <dbReference type="Proteomes" id="UP000072741"/>
    </source>
</evidence>
<keyword evidence="3" id="KW-0804">Transcription</keyword>
<gene>
    <name evidence="6" type="ORF">NS331_07465</name>
</gene>
<dbReference type="GO" id="GO:0045892">
    <property type="term" value="P:negative regulation of DNA-templated transcription"/>
    <property type="evidence" value="ECO:0007669"/>
    <property type="project" value="TreeGrafter"/>
</dbReference>
<dbReference type="Gene3D" id="3.30.450.40">
    <property type="match status" value="1"/>
</dbReference>
<proteinExistence type="predicted"/>
<dbReference type="GO" id="GO:0003677">
    <property type="term" value="F:DNA binding"/>
    <property type="evidence" value="ECO:0007669"/>
    <property type="project" value="UniProtKB-KW"/>
</dbReference>
<keyword evidence="7" id="KW-1185">Reference proteome</keyword>
<evidence type="ECO:0000256" key="2">
    <source>
        <dbReference type="ARBA" id="ARBA00023125"/>
    </source>
</evidence>
<evidence type="ECO:0000259" key="5">
    <source>
        <dbReference type="PROSITE" id="PS51078"/>
    </source>
</evidence>
<feature type="domain" description="IclR-ED" evidence="5">
    <location>
        <begin position="74"/>
        <end position="258"/>
    </location>
</feature>
<dbReference type="InterPro" id="IPR050707">
    <property type="entry name" value="HTH_MetabolicPath_Reg"/>
</dbReference>
<evidence type="ECO:0000256" key="3">
    <source>
        <dbReference type="ARBA" id="ARBA00023163"/>
    </source>
</evidence>
<dbReference type="PANTHER" id="PTHR30136">
    <property type="entry name" value="HELIX-TURN-HELIX TRANSCRIPTIONAL REGULATOR, ICLR FAMILY"/>
    <property type="match status" value="1"/>
</dbReference>
<sequence>MTDAERAHSRDFVASLDKGLRVLLAFERRHAKLSLSEVARLTGYTPATARRLLMTLHTLGYLHTDGKRFWVSPRTLLLARPYLMSRPAPQTAQPVLDQLAERTRQSASLGLLLDREVLIIARSTGRRTLSTGLGIGSLLPAFCSSIGRAVLSAWAPASVQQYLAATPLEAWTPRTVQDLPSAIEQVAHCRSFGWAECDEELELGVRSIAVPIVRPQQPTVAAVSLSVRAERMSMAAFRQAHLAALLEARDALAATVSFD</sequence>
<dbReference type="InterPro" id="IPR036390">
    <property type="entry name" value="WH_DNA-bd_sf"/>
</dbReference>
<dbReference type="InterPro" id="IPR014757">
    <property type="entry name" value="Tscrpt_reg_IclR_C"/>
</dbReference>
<dbReference type="EMBL" id="LDSL01000050">
    <property type="protein sequence ID" value="KTT23332.1"/>
    <property type="molecule type" value="Genomic_DNA"/>
</dbReference>
<dbReference type="Proteomes" id="UP000072741">
    <property type="component" value="Unassembled WGS sequence"/>
</dbReference>
<feature type="domain" description="HTH iclR-type" evidence="4">
    <location>
        <begin position="13"/>
        <end position="73"/>
    </location>
</feature>
<organism evidence="6 7">
    <name type="scientific">Pseudacidovorax intermedius</name>
    <dbReference type="NCBI Taxonomy" id="433924"/>
    <lineage>
        <taxon>Bacteria</taxon>
        <taxon>Pseudomonadati</taxon>
        <taxon>Pseudomonadota</taxon>
        <taxon>Betaproteobacteria</taxon>
        <taxon>Burkholderiales</taxon>
        <taxon>Comamonadaceae</taxon>
        <taxon>Pseudacidovorax</taxon>
    </lineage>
</organism>
<evidence type="ECO:0000259" key="4">
    <source>
        <dbReference type="PROSITE" id="PS51077"/>
    </source>
</evidence>
<evidence type="ECO:0008006" key="8">
    <source>
        <dbReference type="Google" id="ProtNLM"/>
    </source>
</evidence>
<dbReference type="PANTHER" id="PTHR30136:SF34">
    <property type="entry name" value="TRANSCRIPTIONAL REGULATOR"/>
    <property type="match status" value="1"/>
</dbReference>
<comment type="caution">
    <text evidence="6">The sequence shown here is derived from an EMBL/GenBank/DDBJ whole genome shotgun (WGS) entry which is preliminary data.</text>
</comment>
<dbReference type="OrthoDB" id="9807558at2"/>
<dbReference type="InterPro" id="IPR036388">
    <property type="entry name" value="WH-like_DNA-bd_sf"/>
</dbReference>
<dbReference type="Pfam" id="PF01614">
    <property type="entry name" value="IclR_C"/>
    <property type="match status" value="1"/>
</dbReference>
<evidence type="ECO:0000313" key="6">
    <source>
        <dbReference type="EMBL" id="KTT23332.1"/>
    </source>
</evidence>
<evidence type="ECO:0000256" key="1">
    <source>
        <dbReference type="ARBA" id="ARBA00023015"/>
    </source>
</evidence>
<dbReference type="SUPFAM" id="SSF55781">
    <property type="entry name" value="GAF domain-like"/>
    <property type="match status" value="1"/>
</dbReference>
<name>A0A147H049_9BURK</name>
<protein>
    <recommendedName>
        <fullName evidence="8">IclR family transcriptional regulator</fullName>
    </recommendedName>
</protein>
<dbReference type="AlphaFoldDB" id="A0A147H049"/>
<dbReference type="SUPFAM" id="SSF46785">
    <property type="entry name" value="Winged helix' DNA-binding domain"/>
    <property type="match status" value="1"/>
</dbReference>
<dbReference type="PROSITE" id="PS51078">
    <property type="entry name" value="ICLR_ED"/>
    <property type="match status" value="1"/>
</dbReference>
<keyword evidence="1" id="KW-0805">Transcription regulation</keyword>
<dbReference type="Gene3D" id="1.10.10.10">
    <property type="entry name" value="Winged helix-like DNA-binding domain superfamily/Winged helix DNA-binding domain"/>
    <property type="match status" value="1"/>
</dbReference>
<dbReference type="InterPro" id="IPR029016">
    <property type="entry name" value="GAF-like_dom_sf"/>
</dbReference>
<dbReference type="SMART" id="SM00346">
    <property type="entry name" value="HTH_ICLR"/>
    <property type="match status" value="1"/>
</dbReference>
<dbReference type="InterPro" id="IPR005471">
    <property type="entry name" value="Tscrpt_reg_IclR_N"/>
</dbReference>
<dbReference type="PROSITE" id="PS51077">
    <property type="entry name" value="HTH_ICLR"/>
    <property type="match status" value="1"/>
</dbReference>
<dbReference type="GO" id="GO:0003700">
    <property type="term" value="F:DNA-binding transcription factor activity"/>
    <property type="evidence" value="ECO:0007669"/>
    <property type="project" value="TreeGrafter"/>
</dbReference>
<dbReference type="Pfam" id="PF09339">
    <property type="entry name" value="HTH_IclR"/>
    <property type="match status" value="1"/>
</dbReference>
<reference evidence="6 7" key="1">
    <citation type="journal article" date="2016" name="Front. Microbiol.">
        <title>Genomic Resource of Rice Seed Associated Bacteria.</title>
        <authorList>
            <person name="Midha S."/>
            <person name="Bansal K."/>
            <person name="Sharma S."/>
            <person name="Kumar N."/>
            <person name="Patil P.P."/>
            <person name="Chaudhry V."/>
            <person name="Patil P.B."/>
        </authorList>
    </citation>
    <scope>NUCLEOTIDE SEQUENCE [LARGE SCALE GENOMIC DNA]</scope>
    <source>
        <strain evidence="6 7">NS331</strain>
    </source>
</reference>
<accession>A0A147H049</accession>